<evidence type="ECO:0000313" key="3">
    <source>
        <dbReference type="Proteomes" id="UP001521785"/>
    </source>
</evidence>
<dbReference type="Proteomes" id="UP001521785">
    <property type="component" value="Unassembled WGS sequence"/>
</dbReference>
<evidence type="ECO:0000256" key="1">
    <source>
        <dbReference type="SAM" id="MobiDB-lite"/>
    </source>
</evidence>
<evidence type="ECO:0000313" key="2">
    <source>
        <dbReference type="EMBL" id="KAL1600665.1"/>
    </source>
</evidence>
<reference evidence="2 3" key="1">
    <citation type="submission" date="2024-02" db="EMBL/GenBank/DDBJ databases">
        <title>De novo assembly and annotation of 12 fungi associated with fruit tree decline syndrome in Ontario, Canada.</title>
        <authorList>
            <person name="Sulman M."/>
            <person name="Ellouze W."/>
            <person name="Ilyukhin E."/>
        </authorList>
    </citation>
    <scope>NUCLEOTIDE SEQUENCE [LARGE SCALE GENOMIC DNA]</scope>
    <source>
        <strain evidence="2 3">M42-189</strain>
    </source>
</reference>
<accession>A0ABR3R8A9</accession>
<feature type="compositionally biased region" description="Low complexity" evidence="1">
    <location>
        <begin position="171"/>
        <end position="188"/>
    </location>
</feature>
<keyword evidence="3" id="KW-1185">Reference proteome</keyword>
<feature type="compositionally biased region" description="Polar residues" evidence="1">
    <location>
        <begin position="152"/>
        <end position="161"/>
    </location>
</feature>
<protein>
    <submittedName>
        <fullName evidence="2">Uncharacterized protein</fullName>
    </submittedName>
</protein>
<name>A0ABR3R8A9_9PLEO</name>
<feature type="region of interest" description="Disordered" evidence="1">
    <location>
        <begin position="231"/>
        <end position="251"/>
    </location>
</feature>
<proteinExistence type="predicted"/>
<feature type="region of interest" description="Disordered" evidence="1">
    <location>
        <begin position="146"/>
        <end position="188"/>
    </location>
</feature>
<gene>
    <name evidence="2" type="ORF">SLS60_007053</name>
</gene>
<organism evidence="2 3">
    <name type="scientific">Paraconiothyrium brasiliense</name>
    <dbReference type="NCBI Taxonomy" id="300254"/>
    <lineage>
        <taxon>Eukaryota</taxon>
        <taxon>Fungi</taxon>
        <taxon>Dikarya</taxon>
        <taxon>Ascomycota</taxon>
        <taxon>Pezizomycotina</taxon>
        <taxon>Dothideomycetes</taxon>
        <taxon>Pleosporomycetidae</taxon>
        <taxon>Pleosporales</taxon>
        <taxon>Massarineae</taxon>
        <taxon>Didymosphaeriaceae</taxon>
        <taxon>Paraconiothyrium</taxon>
    </lineage>
</organism>
<dbReference type="EMBL" id="JAKJXO020000009">
    <property type="protein sequence ID" value="KAL1600665.1"/>
    <property type="molecule type" value="Genomic_DNA"/>
</dbReference>
<comment type="caution">
    <text evidence="2">The sequence shown here is derived from an EMBL/GenBank/DDBJ whole genome shotgun (WGS) entry which is preliminary data.</text>
</comment>
<sequence length="836" mass="89716">MKPLQHCQDAFNNIISQCIQEGHTWGGAWSLDNESYNITNSVYPANGLGPNDDGGVPLSVSSLTTAAPTTTSSPAITLGPQTGIETGTFATTTSSIDGLTANSVTSTSADGHPTVLPIWFFGPGIGIIVIPAAGVIPGGIVPPPPGFPPLTIDSNGDPQTVKSDDNPKTTSSSTIKSFSSSSSSPSSSCSACATCVGFEVLPSDASNVLENDGDIDLPNIDGALWSSLESLYPSPTNTPPPPVTSSAASLPTQSASLIDKPGCQDASEDVKSYLQSLQLPDSIRTPDGKDNKVNDLLYRLRQVVCDGSCAVPQGIDSKYVAVYHNGGECEVSIGLSTTTEIYFYRSIWPGDGPDFATVWQECWDSTDNIIKKCVKNSAKSGWWYVLISYLAVAFRVISLTIRRNGDHVYQFYQGGLRALNDPNAKHTAQTKIGSWLEPPTEGLNCNKDCCSMILNPDWCNQNCGGATCRRGTRSEHFALRPRATQSVAQVGGCALPYVLPDYPSSGTASGMQEVVKWYDRDDSVNGNNNCNNPRISLFGNSQPGTSYDTEHVYEKHLVKRFLYFLIGGEQAFDDNDNPAQALPITDCARLQAVFGSLSNAANSQFGQETAAAQLGKAVSCDGTACPAGARLSEFFLLRHEINGMKNRIISGHYTGIGSDGNDNKLPSCNPDKSPVEMQQQMVNAALVVQYLREQAVFDSFSTVNNRMKSILHALDNDPLGSTQPPQNLASFTSRPISWESAYDEFMARLLQDTERKMSNWLFKCKDNYARKIDQNNGLTAAQKTLEKKKVADYAGTQNNPSTLEVGPGSVAGVYAEGAMSWGGLYNGIRSGPSQLE</sequence>